<evidence type="ECO:0000313" key="2">
    <source>
        <dbReference type="Proteomes" id="UP000018208"/>
    </source>
</evidence>
<proteinExistence type="predicted"/>
<dbReference type="EMBL" id="AUWU02000002">
    <property type="protein sequence ID" value="KAH0576166.1"/>
    <property type="molecule type" value="Genomic_DNA"/>
</dbReference>
<accession>A0A9P8LXI3</accession>
<dbReference type="KEGG" id="ssao:94295748"/>
<dbReference type="GeneID" id="94295748"/>
<name>A0A9P8LXI3_9EUKA</name>
<organism evidence="1 2">
    <name type="scientific">Spironucleus salmonicida</name>
    <dbReference type="NCBI Taxonomy" id="348837"/>
    <lineage>
        <taxon>Eukaryota</taxon>
        <taxon>Metamonada</taxon>
        <taxon>Diplomonadida</taxon>
        <taxon>Hexamitidae</taxon>
        <taxon>Hexamitinae</taxon>
        <taxon>Spironucleus</taxon>
    </lineage>
</organism>
<reference evidence="1 2" key="1">
    <citation type="journal article" date="2014" name="PLoS Genet.">
        <title>The Genome of Spironucleus salmonicida Highlights a Fish Pathogen Adapted to Fluctuating Environments.</title>
        <authorList>
            <person name="Xu F."/>
            <person name="Jerlstrom-Hultqvist J."/>
            <person name="Einarsson E."/>
            <person name="Astvaldsson A."/>
            <person name="Svard S.G."/>
            <person name="Andersson J.O."/>
        </authorList>
    </citation>
    <scope>NUCLEOTIDE SEQUENCE [LARGE SCALE GENOMIC DNA]</scope>
    <source>
        <strain evidence="1 2">ATCC 50377</strain>
    </source>
</reference>
<comment type="caution">
    <text evidence="1">The sequence shown here is derived from an EMBL/GenBank/DDBJ whole genome shotgun (WGS) entry which is preliminary data.</text>
</comment>
<evidence type="ECO:0000313" key="1">
    <source>
        <dbReference type="EMBL" id="KAH0576166.1"/>
    </source>
</evidence>
<sequence>MYILQPYTETAPQTTIIFRRVFQLLVWKVLTRTVSAMPQKMNLIQRRSIWVQGLFAECPYGDDGKRAGTMRWNIYSDDEVNLIGRGRLRAVWFACWEESEPLGQLSILLYQYLCSQFLRNCQKFYDLRTTFLAICKHIQRLGVARKMQVPGLWYILHQMNQVAVKCAYFNILAESSPCLRLTQQTSQGASFLATVPNAYRAKQDSRLSGYAPGGHYHTVIRQQLYASRLFRWINLIRSLFYQALSIS</sequence>
<dbReference type="Proteomes" id="UP000018208">
    <property type="component" value="Unassembled WGS sequence"/>
</dbReference>
<dbReference type="RefSeq" id="XP_067766939.1">
    <property type="nucleotide sequence ID" value="XM_067905622.1"/>
</dbReference>
<keyword evidence="2" id="KW-1185">Reference proteome</keyword>
<dbReference type="AlphaFoldDB" id="A0A9P8LXI3"/>
<protein>
    <submittedName>
        <fullName evidence="1">Uncharacterized protein</fullName>
    </submittedName>
</protein>
<gene>
    <name evidence="1" type="ORF">SS50377_21725</name>
</gene>